<protein>
    <submittedName>
        <fullName evidence="1">Uncharacterized protein</fullName>
    </submittedName>
</protein>
<keyword evidence="3" id="KW-1185">Reference proteome</keyword>
<reference evidence="1" key="1">
    <citation type="submission" date="2021-02" db="EMBL/GenBank/DDBJ databases">
        <authorList>
            <person name="Dougan E. K."/>
            <person name="Rhodes N."/>
            <person name="Thang M."/>
            <person name="Chan C."/>
        </authorList>
    </citation>
    <scope>NUCLEOTIDE SEQUENCE</scope>
</reference>
<evidence type="ECO:0000313" key="3">
    <source>
        <dbReference type="Proteomes" id="UP000654075"/>
    </source>
</evidence>
<gene>
    <name evidence="1" type="ORF">PGLA1383_LOCUS37678</name>
    <name evidence="2" type="ORF">PGLA2088_LOCUS32172</name>
</gene>
<evidence type="ECO:0000313" key="2">
    <source>
        <dbReference type="EMBL" id="CAE8701808.1"/>
    </source>
</evidence>
<accession>A0A813GB82</accession>
<dbReference type="Proteomes" id="UP000626109">
    <property type="component" value="Unassembled WGS sequence"/>
</dbReference>
<comment type="caution">
    <text evidence="1">The sequence shown here is derived from an EMBL/GenBank/DDBJ whole genome shotgun (WGS) entry which is preliminary data.</text>
</comment>
<dbReference type="EMBL" id="CAJNNW010029892">
    <property type="protein sequence ID" value="CAE8701808.1"/>
    <property type="molecule type" value="Genomic_DNA"/>
</dbReference>
<name>A0A813GB82_POLGL</name>
<sequence>MLAAVARRLRPVGAAALPLHLPRASAAGSASTAASSSSGCLAPFGLLSSLSSPAGSSSGLFSACWLQQRGFGGWRRQGGGAEVQSTFAPFAMVPYGVKRSSAYKESKKAARKAAERARRAAEEKGMLLDPKKQLRMELKRNSGLGWYRAGQVIKHLEMHERGKGPPIDQAMRDRITEIARVVRMGK</sequence>
<dbReference type="Proteomes" id="UP000654075">
    <property type="component" value="Unassembled WGS sequence"/>
</dbReference>
<proteinExistence type="predicted"/>
<dbReference type="OrthoDB" id="361486at2759"/>
<organism evidence="1 3">
    <name type="scientific">Polarella glacialis</name>
    <name type="common">Dinoflagellate</name>
    <dbReference type="NCBI Taxonomy" id="89957"/>
    <lineage>
        <taxon>Eukaryota</taxon>
        <taxon>Sar</taxon>
        <taxon>Alveolata</taxon>
        <taxon>Dinophyceae</taxon>
        <taxon>Suessiales</taxon>
        <taxon>Suessiaceae</taxon>
        <taxon>Polarella</taxon>
    </lineage>
</organism>
<dbReference type="InterPro" id="IPR056356">
    <property type="entry name" value="Microp_apicomplexa_17"/>
</dbReference>
<evidence type="ECO:0000313" key="1">
    <source>
        <dbReference type="EMBL" id="CAE8620111.1"/>
    </source>
</evidence>
<dbReference type="EMBL" id="CAJNNV010027349">
    <property type="protein sequence ID" value="CAE8620111.1"/>
    <property type="molecule type" value="Genomic_DNA"/>
</dbReference>
<dbReference type="Pfam" id="PF23531">
    <property type="entry name" value="Microp_apicomplexa_17"/>
    <property type="match status" value="1"/>
</dbReference>
<dbReference type="AlphaFoldDB" id="A0A813GB82"/>